<dbReference type="InterPro" id="IPR011008">
    <property type="entry name" value="Dimeric_a/b-barrel"/>
</dbReference>
<keyword evidence="1" id="KW-1133">Transmembrane helix</keyword>
<keyword evidence="2" id="KW-0503">Monooxygenase</keyword>
<dbReference type="RefSeq" id="WP_395115509.1">
    <property type="nucleotide sequence ID" value="NZ_JBIMSO010000058.1"/>
</dbReference>
<gene>
    <name evidence="2" type="ORF">ACHIPZ_16610</name>
</gene>
<evidence type="ECO:0000313" key="2">
    <source>
        <dbReference type="EMBL" id="MFH5209803.1"/>
    </source>
</evidence>
<proteinExistence type="predicted"/>
<protein>
    <submittedName>
        <fullName evidence="2">Antibiotic biosynthesis monooxygenase</fullName>
    </submittedName>
</protein>
<dbReference type="PANTHER" id="PTHR40057">
    <property type="entry name" value="SLR1162 PROTEIN"/>
    <property type="match status" value="1"/>
</dbReference>
<keyword evidence="2" id="KW-0560">Oxidoreductase</keyword>
<dbReference type="InterPro" id="IPR038762">
    <property type="entry name" value="ABM_predict"/>
</dbReference>
<dbReference type="SUPFAM" id="SSF54909">
    <property type="entry name" value="Dimeric alpha+beta barrel"/>
    <property type="match status" value="1"/>
</dbReference>
<name>A0ABW7JP70_9NOCA</name>
<dbReference type="GO" id="GO:0004497">
    <property type="term" value="F:monooxygenase activity"/>
    <property type="evidence" value="ECO:0007669"/>
    <property type="project" value="UniProtKB-KW"/>
</dbReference>
<sequence>MAATGPTSPIATAITVFHRTDDPAFDTWLGELAASANASDGSAGTTQSLRDGELDWAFAAAFDSEKQLHTWLDSRDRRRVLDGGEAQGFRRKTSDLIVVEGSLPAAGTSVFRHSVSAGKEAEFAQSQVGLYPTTAAFSGFDGTLVFPPDVTGRWLSMVRFRTGAHLDRWLTSRERAEALPELRANLTEDFSQIAHTTAFGSTMRIENGETKVTPNWKSAMIVLLVLYPTVMVLSRFLGPTLDRMGAEPWLALWLSQICSVGVMTYFLMPWVSKPFARWLDPIDGAGRPVSVIGAAVVIGVYIITLTLFASVKWLQFWDYNN</sequence>
<evidence type="ECO:0000313" key="3">
    <source>
        <dbReference type="Proteomes" id="UP001609175"/>
    </source>
</evidence>
<reference evidence="2 3" key="1">
    <citation type="submission" date="2024-10" db="EMBL/GenBank/DDBJ databases">
        <authorList>
            <person name="Riesco R."/>
        </authorList>
    </citation>
    <scope>NUCLEOTIDE SEQUENCE [LARGE SCALE GENOMIC DNA]</scope>
    <source>
        <strain evidence="2 3">NCIMB 15449</strain>
    </source>
</reference>
<dbReference type="EMBL" id="JBIMSO010000058">
    <property type="protein sequence ID" value="MFH5209803.1"/>
    <property type="molecule type" value="Genomic_DNA"/>
</dbReference>
<feature type="transmembrane region" description="Helical" evidence="1">
    <location>
        <begin position="291"/>
        <end position="311"/>
    </location>
</feature>
<keyword evidence="1" id="KW-0472">Membrane</keyword>
<feature type="transmembrane region" description="Helical" evidence="1">
    <location>
        <begin position="250"/>
        <end position="271"/>
    </location>
</feature>
<evidence type="ECO:0000256" key="1">
    <source>
        <dbReference type="SAM" id="Phobius"/>
    </source>
</evidence>
<dbReference type="Gene3D" id="3.30.70.100">
    <property type="match status" value="1"/>
</dbReference>
<comment type="caution">
    <text evidence="2">The sequence shown here is derived from an EMBL/GenBank/DDBJ whole genome shotgun (WGS) entry which is preliminary data.</text>
</comment>
<keyword evidence="1" id="KW-0812">Transmembrane</keyword>
<accession>A0ABW7JP70</accession>
<dbReference type="PANTHER" id="PTHR40057:SF1">
    <property type="entry name" value="SLR1162 PROTEIN"/>
    <property type="match status" value="1"/>
</dbReference>
<organism evidence="2 3">
    <name type="scientific">Antrihabitans spumae</name>
    <dbReference type="NCBI Taxonomy" id="3373370"/>
    <lineage>
        <taxon>Bacteria</taxon>
        <taxon>Bacillati</taxon>
        <taxon>Actinomycetota</taxon>
        <taxon>Actinomycetes</taxon>
        <taxon>Mycobacteriales</taxon>
        <taxon>Nocardiaceae</taxon>
        <taxon>Antrihabitans</taxon>
    </lineage>
</organism>
<dbReference type="Proteomes" id="UP001609175">
    <property type="component" value="Unassembled WGS sequence"/>
</dbReference>
<feature type="transmembrane region" description="Helical" evidence="1">
    <location>
        <begin position="219"/>
        <end position="238"/>
    </location>
</feature>